<dbReference type="Gene3D" id="3.40.50.720">
    <property type="entry name" value="NAD(P)-binding Rossmann-like Domain"/>
    <property type="match status" value="1"/>
</dbReference>
<reference evidence="5" key="1">
    <citation type="journal article" date="2014" name="Int. J. Syst. Evol. Microbiol.">
        <title>Complete genome sequence of Corynebacterium casei LMG S-19264T (=DSM 44701T), isolated from a smear-ripened cheese.</title>
        <authorList>
            <consortium name="US DOE Joint Genome Institute (JGI-PGF)"/>
            <person name="Walter F."/>
            <person name="Albersmeier A."/>
            <person name="Kalinowski J."/>
            <person name="Ruckert C."/>
        </authorList>
    </citation>
    <scope>NUCLEOTIDE SEQUENCE</scope>
    <source>
        <strain evidence="5">CGMCC 4.7306</strain>
    </source>
</reference>
<feature type="domain" description="Alcohol dehydrogenase-like C-terminal" evidence="3">
    <location>
        <begin position="151"/>
        <end position="272"/>
    </location>
</feature>
<dbReference type="Proteomes" id="UP000613840">
    <property type="component" value="Unassembled WGS sequence"/>
</dbReference>
<gene>
    <name evidence="5" type="ORF">GCM10011575_35510</name>
</gene>
<proteinExistence type="predicted"/>
<evidence type="ECO:0000256" key="1">
    <source>
        <dbReference type="ARBA" id="ARBA00001947"/>
    </source>
</evidence>
<evidence type="ECO:0000256" key="2">
    <source>
        <dbReference type="ARBA" id="ARBA00023002"/>
    </source>
</evidence>
<dbReference type="Pfam" id="PF00107">
    <property type="entry name" value="ADH_zinc_N"/>
    <property type="match status" value="1"/>
</dbReference>
<comment type="cofactor">
    <cofactor evidence="1">
        <name>Zn(2+)</name>
        <dbReference type="ChEBI" id="CHEBI:29105"/>
    </cofactor>
</comment>
<dbReference type="InterPro" id="IPR013149">
    <property type="entry name" value="ADH-like_C"/>
</dbReference>
<keyword evidence="2" id="KW-0560">Oxidoreductase</keyword>
<accession>A0A917W6C6</accession>
<dbReference type="AlphaFoldDB" id="A0A917W6C6"/>
<keyword evidence="6" id="KW-1185">Reference proteome</keyword>
<dbReference type="PANTHER" id="PTHR43401">
    <property type="entry name" value="L-THREONINE 3-DEHYDROGENASE"/>
    <property type="match status" value="1"/>
</dbReference>
<dbReference type="InterPro" id="IPR036291">
    <property type="entry name" value="NAD(P)-bd_dom_sf"/>
</dbReference>
<protein>
    <submittedName>
        <fullName evidence="5">Alcohol dehydrogenase</fullName>
    </submittedName>
</protein>
<dbReference type="Pfam" id="PF08240">
    <property type="entry name" value="ADH_N"/>
    <property type="match status" value="1"/>
</dbReference>
<dbReference type="SUPFAM" id="SSF50129">
    <property type="entry name" value="GroES-like"/>
    <property type="match status" value="1"/>
</dbReference>
<feature type="domain" description="Alcohol dehydrogenase-like N-terminal" evidence="4">
    <location>
        <begin position="28"/>
        <end position="102"/>
    </location>
</feature>
<dbReference type="EMBL" id="BMMZ01000010">
    <property type="protein sequence ID" value="GGL74175.1"/>
    <property type="molecule type" value="Genomic_DNA"/>
</dbReference>
<evidence type="ECO:0000259" key="4">
    <source>
        <dbReference type="Pfam" id="PF08240"/>
    </source>
</evidence>
<dbReference type="Gene3D" id="3.90.180.10">
    <property type="entry name" value="Medium-chain alcohol dehydrogenases, catalytic domain"/>
    <property type="match status" value="2"/>
</dbReference>
<comment type="caution">
    <text evidence="5">The sequence shown here is derived from an EMBL/GenBank/DDBJ whole genome shotgun (WGS) entry which is preliminary data.</text>
</comment>
<dbReference type="PANTHER" id="PTHR43401:SF2">
    <property type="entry name" value="L-THREONINE 3-DEHYDROGENASE"/>
    <property type="match status" value="1"/>
</dbReference>
<reference evidence="5" key="2">
    <citation type="submission" date="2020-09" db="EMBL/GenBank/DDBJ databases">
        <authorList>
            <person name="Sun Q."/>
            <person name="Zhou Y."/>
        </authorList>
    </citation>
    <scope>NUCLEOTIDE SEQUENCE</scope>
    <source>
        <strain evidence="5">CGMCC 4.7306</strain>
    </source>
</reference>
<evidence type="ECO:0000313" key="6">
    <source>
        <dbReference type="Proteomes" id="UP000613840"/>
    </source>
</evidence>
<name>A0A917W6C6_9ACTN</name>
<organism evidence="5 6">
    <name type="scientific">Microlunatus endophyticus</name>
    <dbReference type="NCBI Taxonomy" id="1716077"/>
    <lineage>
        <taxon>Bacteria</taxon>
        <taxon>Bacillati</taxon>
        <taxon>Actinomycetota</taxon>
        <taxon>Actinomycetes</taxon>
        <taxon>Propionibacteriales</taxon>
        <taxon>Propionibacteriaceae</taxon>
        <taxon>Microlunatus</taxon>
    </lineage>
</organism>
<dbReference type="InterPro" id="IPR011032">
    <property type="entry name" value="GroES-like_sf"/>
</dbReference>
<dbReference type="InterPro" id="IPR013154">
    <property type="entry name" value="ADH-like_N"/>
</dbReference>
<dbReference type="RefSeq" id="WP_188896722.1">
    <property type="nucleotide sequence ID" value="NZ_BMMZ01000010.1"/>
</dbReference>
<evidence type="ECO:0000313" key="5">
    <source>
        <dbReference type="EMBL" id="GGL74175.1"/>
    </source>
</evidence>
<dbReference type="SUPFAM" id="SSF51735">
    <property type="entry name" value="NAD(P)-binding Rossmann-fold domains"/>
    <property type="match status" value="1"/>
</dbReference>
<sequence>MAQVWAYRMQGPGFVERYEVPDDTTPLGPHKVRLRLLVAGLCGSDMPRFNGTVVGRIPGPLSDGAPMHEVVAEVLESTSDRLQVGQRVVGTTGHTGLCEFLTTSDSLLIGVPDELDDVEAVTIQSLGTVLRAADELPDLSGCRTAVIGAGPIGLSFCHVLKQYGAGHVTAIDPIDRQDVAIRYGADEFVRMNSRHWLQTLSADERPQVTIEAVGHQHVTIGNAIAAVAQGGFVYGFGTPDDDDYVLDYRDIYERNLTLSSGHTIDDWPTVLEKGRDYLLKHREDFADYVSHVVAAAEAQTAYTLYARPQVGRLKVAIVNRDLTGS</sequence>
<dbReference type="GO" id="GO:0016491">
    <property type="term" value="F:oxidoreductase activity"/>
    <property type="evidence" value="ECO:0007669"/>
    <property type="project" value="UniProtKB-KW"/>
</dbReference>
<dbReference type="InterPro" id="IPR050129">
    <property type="entry name" value="Zn_alcohol_dh"/>
</dbReference>
<evidence type="ECO:0000259" key="3">
    <source>
        <dbReference type="Pfam" id="PF00107"/>
    </source>
</evidence>